<feature type="transmembrane region" description="Helical" evidence="7">
    <location>
        <begin position="388"/>
        <end position="407"/>
    </location>
</feature>
<evidence type="ECO:0000256" key="5">
    <source>
        <dbReference type="ARBA" id="ARBA00022989"/>
    </source>
</evidence>
<feature type="transmembrane region" description="Helical" evidence="7">
    <location>
        <begin position="203"/>
        <end position="223"/>
    </location>
</feature>
<keyword evidence="4" id="KW-0029">Amino-acid transport</keyword>
<dbReference type="Proteomes" id="UP001179280">
    <property type="component" value="Unassembled WGS sequence"/>
</dbReference>
<keyword evidence="5 7" id="KW-1133">Transmembrane helix</keyword>
<keyword evidence="3 7" id="KW-0812">Transmembrane</keyword>
<dbReference type="PROSITE" id="PS51257">
    <property type="entry name" value="PROKAR_LIPOPROTEIN"/>
    <property type="match status" value="1"/>
</dbReference>
<proteinExistence type="predicted"/>
<evidence type="ECO:0000256" key="7">
    <source>
        <dbReference type="SAM" id="Phobius"/>
    </source>
</evidence>
<comment type="caution">
    <text evidence="9">The sequence shown here is derived from an EMBL/GenBank/DDBJ whole genome shotgun (WGS) entry which is preliminary data.</text>
</comment>
<evidence type="ECO:0000256" key="4">
    <source>
        <dbReference type="ARBA" id="ARBA00022970"/>
    </source>
</evidence>
<evidence type="ECO:0000256" key="6">
    <source>
        <dbReference type="ARBA" id="ARBA00023136"/>
    </source>
</evidence>
<evidence type="ECO:0000259" key="8">
    <source>
        <dbReference type="Pfam" id="PF00324"/>
    </source>
</evidence>
<feature type="transmembrane region" description="Helical" evidence="7">
    <location>
        <begin position="277"/>
        <end position="307"/>
    </location>
</feature>
<reference evidence="9" key="1">
    <citation type="submission" date="2021-01" db="EMBL/GenBank/DDBJ databases">
        <title>Genomic Encyclopedia of Type Strains, Phase IV (KMG-IV): sequencing the most valuable type-strain genomes for metagenomic binning, comparative biology and taxonomic classification.</title>
        <authorList>
            <person name="Goeker M."/>
        </authorList>
    </citation>
    <scope>NUCLEOTIDE SEQUENCE</scope>
    <source>
        <strain evidence="9">DSM 21943</strain>
    </source>
</reference>
<comment type="subcellular location">
    <subcellularLocation>
        <location evidence="1">Cell membrane</location>
        <topology evidence="1">Multi-pass membrane protein</topology>
    </subcellularLocation>
</comment>
<dbReference type="InterPro" id="IPR004841">
    <property type="entry name" value="AA-permease/SLC12A_dom"/>
</dbReference>
<feature type="transmembrane region" description="Helical" evidence="7">
    <location>
        <begin position="44"/>
        <end position="63"/>
    </location>
</feature>
<feature type="transmembrane region" description="Helical" evidence="7">
    <location>
        <begin position="154"/>
        <end position="175"/>
    </location>
</feature>
<dbReference type="PANTHER" id="PTHR43495:SF5">
    <property type="entry name" value="GAMMA-AMINOBUTYRIC ACID PERMEASE"/>
    <property type="match status" value="1"/>
</dbReference>
<name>A0ABS2SUG8_9BACI</name>
<dbReference type="Pfam" id="PF00324">
    <property type="entry name" value="AA_permease"/>
    <property type="match status" value="1"/>
</dbReference>
<sequence>MKKETAKAKGLAWWQLSLLGIGCTIGTGYFLGSSIGIKLAGPSVLLAFLLAAVGTYIVFLALAQMTVNDPQEGSFSYYAEKAFGVKAGFASGWNYWMTNLFIIGSQLTALSLLSQFWFEDVPLWLFACVYSILAIFVVLMGTSGFDRVENVLSLIKVAAILMFIVLGLLAVFHLLEGAGQEPSLPQTGTAFFPNGLTGLWGSLIYAFYAFGGIEVIGLMAIQLKNKADAPKAGTIMLVGITILYMVSLGLAVSMTSYQSFNEQESPFVTALTSYSLAFFPHVFNGAIIVAGFSAMTASLFGVTTLLVSLAKNKHAPAFFQKRINYHQLPLASLTLAICGLIAVIVAALLLPDQLFEYITTAAGILILVNWIGMIISNEKLLKHSILRHVVNGFGIVLMLAAIAGIALEATGRPGLYLSGSFLICLILLTKLVKKTTYKRKEWNGYKK</sequence>
<keyword evidence="6 7" id="KW-0472">Membrane</keyword>
<feature type="transmembrane region" description="Helical" evidence="7">
    <location>
        <begin position="235"/>
        <end position="257"/>
    </location>
</feature>
<feature type="transmembrane region" description="Helical" evidence="7">
    <location>
        <begin position="12"/>
        <end position="32"/>
    </location>
</feature>
<keyword evidence="10" id="KW-1185">Reference proteome</keyword>
<dbReference type="PIRSF" id="PIRSF006060">
    <property type="entry name" value="AA_transporter"/>
    <property type="match status" value="1"/>
</dbReference>
<dbReference type="PANTHER" id="PTHR43495">
    <property type="entry name" value="GABA PERMEASE"/>
    <property type="match status" value="1"/>
</dbReference>
<dbReference type="EMBL" id="JAFBCV010000005">
    <property type="protein sequence ID" value="MBM7838816.1"/>
    <property type="molecule type" value="Genomic_DNA"/>
</dbReference>
<evidence type="ECO:0000313" key="10">
    <source>
        <dbReference type="Proteomes" id="UP001179280"/>
    </source>
</evidence>
<evidence type="ECO:0000256" key="2">
    <source>
        <dbReference type="ARBA" id="ARBA00022448"/>
    </source>
</evidence>
<evidence type="ECO:0000256" key="3">
    <source>
        <dbReference type="ARBA" id="ARBA00022692"/>
    </source>
</evidence>
<feature type="transmembrane region" description="Helical" evidence="7">
    <location>
        <begin position="123"/>
        <end position="142"/>
    </location>
</feature>
<feature type="transmembrane region" description="Helical" evidence="7">
    <location>
        <begin position="96"/>
        <end position="117"/>
    </location>
</feature>
<feature type="domain" description="Amino acid permease/ SLC12A" evidence="8">
    <location>
        <begin position="17"/>
        <end position="377"/>
    </location>
</feature>
<feature type="transmembrane region" description="Helical" evidence="7">
    <location>
        <begin position="413"/>
        <end position="432"/>
    </location>
</feature>
<feature type="transmembrane region" description="Helical" evidence="7">
    <location>
        <begin position="357"/>
        <end position="376"/>
    </location>
</feature>
<evidence type="ECO:0000256" key="1">
    <source>
        <dbReference type="ARBA" id="ARBA00004651"/>
    </source>
</evidence>
<keyword evidence="2" id="KW-0813">Transport</keyword>
<gene>
    <name evidence="9" type="ORF">JOC54_002075</name>
</gene>
<protein>
    <submittedName>
        <fullName evidence="9">L-asparagine transporter-like permease</fullName>
    </submittedName>
</protein>
<evidence type="ECO:0000313" key="9">
    <source>
        <dbReference type="EMBL" id="MBM7838816.1"/>
    </source>
</evidence>
<feature type="transmembrane region" description="Helical" evidence="7">
    <location>
        <begin position="328"/>
        <end position="351"/>
    </location>
</feature>
<accession>A0ABS2SUG8</accession>
<organism evidence="9 10">
    <name type="scientific">Shouchella xiaoxiensis</name>
    <dbReference type="NCBI Taxonomy" id="766895"/>
    <lineage>
        <taxon>Bacteria</taxon>
        <taxon>Bacillati</taxon>
        <taxon>Bacillota</taxon>
        <taxon>Bacilli</taxon>
        <taxon>Bacillales</taxon>
        <taxon>Bacillaceae</taxon>
        <taxon>Shouchella</taxon>
    </lineage>
</organism>
<dbReference type="Gene3D" id="1.20.1740.10">
    <property type="entry name" value="Amino acid/polyamine transporter I"/>
    <property type="match status" value="1"/>
</dbReference>